<organism evidence="1 2">
    <name type="scientific">Escherichia coli</name>
    <dbReference type="NCBI Taxonomy" id="562"/>
    <lineage>
        <taxon>Bacteria</taxon>
        <taxon>Pseudomonadati</taxon>
        <taxon>Pseudomonadota</taxon>
        <taxon>Gammaproteobacteria</taxon>
        <taxon>Enterobacterales</taxon>
        <taxon>Enterobacteriaceae</taxon>
        <taxon>Escherichia</taxon>
    </lineage>
</organism>
<dbReference type="EMBL" id="AASATZ010000027">
    <property type="protein sequence ID" value="EFA4419664.1"/>
    <property type="molecule type" value="Genomic_DNA"/>
</dbReference>
<protein>
    <submittedName>
        <fullName evidence="1">Type IV secretion protein Rhs</fullName>
    </submittedName>
</protein>
<gene>
    <name evidence="1" type="ORF">D3G36_17685</name>
</gene>
<dbReference type="AlphaFoldDB" id="A0A774RHR3"/>
<evidence type="ECO:0000313" key="1">
    <source>
        <dbReference type="EMBL" id="EFA4419664.1"/>
    </source>
</evidence>
<proteinExistence type="predicted"/>
<sequence length="64" mass="7532">MAKETADSRTEYVYDAADLLLEIRCRWSYARETDAPEIICFSYDRLGQLLTEETVQKFKIIHLT</sequence>
<comment type="caution">
    <text evidence="1">The sequence shown here is derived from an EMBL/GenBank/DDBJ whole genome shotgun (WGS) entry which is preliminary data.</text>
</comment>
<dbReference type="Proteomes" id="UP000591371">
    <property type="component" value="Unassembled WGS sequence"/>
</dbReference>
<name>A0A774RHR3_ECOLX</name>
<evidence type="ECO:0000313" key="2">
    <source>
        <dbReference type="Proteomes" id="UP000591371"/>
    </source>
</evidence>
<accession>A0A774RHR3</accession>
<reference evidence="1 2" key="1">
    <citation type="submission" date="2019-03" db="EMBL/GenBank/DDBJ databases">
        <authorList>
            <consortium name="GenomeTrakr network: Whole genome sequencing for foodborne pathogen traceback"/>
        </authorList>
    </citation>
    <scope>NUCLEOTIDE SEQUENCE [LARGE SCALE GENOMIC DNA]</scope>
    <source>
        <strain evidence="1 2">PSU-1190</strain>
    </source>
</reference>